<keyword evidence="3" id="KW-1185">Reference proteome</keyword>
<dbReference type="HOGENOM" id="CLU_123934_0_0_6"/>
<name>E6WSR3_PSEUU</name>
<accession>E6WSR3</accession>
<protein>
    <recommendedName>
        <fullName evidence="1">Cyclic di-GMP receptor atypical PilZ domain-containing protein</fullName>
    </recommendedName>
</protein>
<sequence length="191" mass="20793">MTPTWPAQAQMAESGLFGDVLACDGVLPACFLPGGQARTAQAESMLLGLAQVEDLRSDEPGEEKRGELPILAQRLDAKLDLVLLLLGRLVRQGNPALPATPLRWSVRGLRLQLPAGTDLPAVDSAGAVRLQPVDWLPDDLELPVIVSATAQDADASWAWLRFPALPQGLEDAMGRHLFRMHRRQVADARRR</sequence>
<reference evidence="2 3" key="1">
    <citation type="submission" date="2011-01" db="EMBL/GenBank/DDBJ databases">
        <title>Complete sequence of Pseudoxanthomonas suwonensis 11-1.</title>
        <authorList>
            <consortium name="US DOE Joint Genome Institute"/>
            <person name="Lucas S."/>
            <person name="Copeland A."/>
            <person name="Lapidus A."/>
            <person name="Cheng J.-F."/>
            <person name="Goodwin L."/>
            <person name="Pitluck S."/>
            <person name="Teshima H."/>
            <person name="Detter J.C."/>
            <person name="Han C."/>
            <person name="Tapia R."/>
            <person name="Land M."/>
            <person name="Hauser L."/>
            <person name="Kyrpides N."/>
            <person name="Ivanova N."/>
            <person name="Ovchinnikova G."/>
            <person name="Siebers A.K."/>
            <person name="Allgaier M."/>
            <person name="Thelen M.P."/>
            <person name="Hugenholtz P."/>
            <person name="Gladden J."/>
            <person name="Woyke T."/>
        </authorList>
    </citation>
    <scope>NUCLEOTIDE SEQUENCE [LARGE SCALE GENOMIC DNA]</scope>
    <source>
        <strain evidence="3">11-1</strain>
    </source>
</reference>
<dbReference type="RefSeq" id="WP_013535178.1">
    <property type="nucleotide sequence ID" value="NC_014924.1"/>
</dbReference>
<gene>
    <name evidence="2" type="ordered locus">Psesu_1503</name>
</gene>
<evidence type="ECO:0000313" key="2">
    <source>
        <dbReference type="EMBL" id="ADV27350.1"/>
    </source>
</evidence>
<evidence type="ECO:0000259" key="1">
    <source>
        <dbReference type="Pfam" id="PF16823"/>
    </source>
</evidence>
<dbReference type="STRING" id="743721.Psesu_1503"/>
<evidence type="ECO:0000313" key="3">
    <source>
        <dbReference type="Proteomes" id="UP000008632"/>
    </source>
</evidence>
<dbReference type="InterPro" id="IPR031800">
    <property type="entry name" value="PilZ_atypical"/>
</dbReference>
<organism evidence="2 3">
    <name type="scientific">Pseudoxanthomonas suwonensis (strain 11-1)</name>
    <dbReference type="NCBI Taxonomy" id="743721"/>
    <lineage>
        <taxon>Bacteria</taxon>
        <taxon>Pseudomonadati</taxon>
        <taxon>Pseudomonadota</taxon>
        <taxon>Gammaproteobacteria</taxon>
        <taxon>Lysobacterales</taxon>
        <taxon>Lysobacteraceae</taxon>
        <taxon>Pseudoxanthomonas</taxon>
    </lineage>
</organism>
<dbReference type="AlphaFoldDB" id="E6WSR3"/>
<dbReference type="Proteomes" id="UP000008632">
    <property type="component" value="Chromosome"/>
</dbReference>
<dbReference type="KEGG" id="psu:Psesu_1503"/>
<proteinExistence type="predicted"/>
<feature type="domain" description="Cyclic di-GMP receptor atypical PilZ" evidence="1">
    <location>
        <begin position="46"/>
        <end position="190"/>
    </location>
</feature>
<dbReference type="eggNOG" id="ENOG5033CX7">
    <property type="taxonomic scope" value="Bacteria"/>
</dbReference>
<dbReference type="OrthoDB" id="9151696at2"/>
<dbReference type="EMBL" id="CP002446">
    <property type="protein sequence ID" value="ADV27350.1"/>
    <property type="molecule type" value="Genomic_DNA"/>
</dbReference>
<dbReference type="Pfam" id="PF16823">
    <property type="entry name" value="tPilZ"/>
    <property type="match status" value="1"/>
</dbReference>